<dbReference type="NCBIfam" id="TIGR03188">
    <property type="entry name" value="histidine_hisI"/>
    <property type="match status" value="1"/>
</dbReference>
<sequence>YEAEAFEVVIAAMKDDRDELIAESADVLYHLFVLLQAQDVTFAEVEALLGERHEKRNNFKGERQDIEEW</sequence>
<dbReference type="EMBL" id="QEIV01000914">
    <property type="protein sequence ID" value="PWZ98131.1"/>
    <property type="molecule type" value="Genomic_DNA"/>
</dbReference>
<dbReference type="InterPro" id="IPR008179">
    <property type="entry name" value="HisE"/>
</dbReference>
<dbReference type="UniPathway" id="UPA00031">
    <property type="reaction ID" value="UER00007"/>
</dbReference>
<organism evidence="9 10">
    <name type="scientific">Staphylococcus pseudintermedius</name>
    <dbReference type="NCBI Taxonomy" id="283734"/>
    <lineage>
        <taxon>Bacteria</taxon>
        <taxon>Bacillati</taxon>
        <taxon>Bacillota</taxon>
        <taxon>Bacilli</taxon>
        <taxon>Bacillales</taxon>
        <taxon>Staphylococcaceae</taxon>
        <taxon>Staphylococcus</taxon>
        <taxon>Staphylococcus intermedius group</taxon>
    </lineage>
</organism>
<keyword evidence="7" id="KW-0067">ATP-binding</keyword>
<dbReference type="Gene3D" id="1.10.287.1080">
    <property type="entry name" value="MazG-like"/>
    <property type="match status" value="1"/>
</dbReference>
<protein>
    <recommendedName>
        <fullName evidence="3">phosphoribosyl-ATP diphosphatase</fullName>
        <ecNumber evidence="3">3.6.1.31</ecNumber>
    </recommendedName>
</protein>
<evidence type="ECO:0000256" key="1">
    <source>
        <dbReference type="ARBA" id="ARBA00001460"/>
    </source>
</evidence>
<reference evidence="9 10" key="1">
    <citation type="journal article" date="2018" name="Vet. Microbiol.">
        <title>Clonal diversity and geographic distribution of methicillin-resistant Staphylococcus pseudintermedius from Australian animals: Discovery of novel sequence types.</title>
        <authorList>
            <person name="Worthing K.A."/>
            <person name="Abraham S."/>
            <person name="Coombs G.W."/>
            <person name="Pang S."/>
            <person name="Saputra S."/>
            <person name="Jordan D."/>
            <person name="Trott D.J."/>
            <person name="Norris J.M."/>
        </authorList>
    </citation>
    <scope>NUCLEOTIDE SEQUENCE [LARGE SCALE GENOMIC DNA]</scope>
    <source>
        <strain evidence="9 10">ST71 3</strain>
    </source>
</reference>
<keyword evidence="5" id="KW-0547">Nucleotide-binding</keyword>
<evidence type="ECO:0000256" key="8">
    <source>
        <dbReference type="ARBA" id="ARBA00023102"/>
    </source>
</evidence>
<gene>
    <name evidence="9" type="primary">hisE</name>
    <name evidence="9" type="ORF">DD924_09815</name>
</gene>
<evidence type="ECO:0000256" key="7">
    <source>
        <dbReference type="ARBA" id="ARBA00022840"/>
    </source>
</evidence>
<dbReference type="SUPFAM" id="SSF101386">
    <property type="entry name" value="all-alpha NTP pyrophosphatases"/>
    <property type="match status" value="1"/>
</dbReference>
<feature type="non-terminal residue" evidence="9">
    <location>
        <position position="1"/>
    </location>
</feature>
<accession>A0A317Z7G1</accession>
<evidence type="ECO:0000256" key="2">
    <source>
        <dbReference type="ARBA" id="ARBA00005204"/>
    </source>
</evidence>
<keyword evidence="4" id="KW-0028">Amino-acid biosynthesis</keyword>
<comment type="catalytic activity">
    <reaction evidence="1">
        <text>1-(5-phospho-beta-D-ribosyl)-ATP + H2O = 1-(5-phospho-beta-D-ribosyl)-5'-AMP + diphosphate + H(+)</text>
        <dbReference type="Rhea" id="RHEA:22828"/>
        <dbReference type="ChEBI" id="CHEBI:15377"/>
        <dbReference type="ChEBI" id="CHEBI:15378"/>
        <dbReference type="ChEBI" id="CHEBI:33019"/>
        <dbReference type="ChEBI" id="CHEBI:59457"/>
        <dbReference type="ChEBI" id="CHEBI:73183"/>
        <dbReference type="EC" id="3.6.1.31"/>
    </reaction>
</comment>
<keyword evidence="8" id="KW-0368">Histidine biosynthesis</keyword>
<comment type="pathway">
    <text evidence="2">Amino-acid biosynthesis; L-histidine biosynthesis; L-histidine from 5-phospho-alpha-D-ribose 1-diphosphate: step 2/9.</text>
</comment>
<dbReference type="Proteomes" id="UP000246351">
    <property type="component" value="Unassembled WGS sequence"/>
</dbReference>
<evidence type="ECO:0000313" key="9">
    <source>
        <dbReference type="EMBL" id="PWZ98131.1"/>
    </source>
</evidence>
<dbReference type="GO" id="GO:0000105">
    <property type="term" value="P:L-histidine biosynthetic process"/>
    <property type="evidence" value="ECO:0007669"/>
    <property type="project" value="UniProtKB-UniPathway"/>
</dbReference>
<evidence type="ECO:0000256" key="5">
    <source>
        <dbReference type="ARBA" id="ARBA00022741"/>
    </source>
</evidence>
<dbReference type="Pfam" id="PF01503">
    <property type="entry name" value="PRA-PH"/>
    <property type="match status" value="1"/>
</dbReference>
<dbReference type="GO" id="GO:0004636">
    <property type="term" value="F:phosphoribosyl-ATP diphosphatase activity"/>
    <property type="evidence" value="ECO:0007669"/>
    <property type="project" value="UniProtKB-EC"/>
</dbReference>
<dbReference type="EC" id="3.6.1.31" evidence="3"/>
<comment type="caution">
    <text evidence="9">The sequence shown here is derived from an EMBL/GenBank/DDBJ whole genome shotgun (WGS) entry which is preliminary data.</text>
</comment>
<dbReference type="GO" id="GO:0005524">
    <property type="term" value="F:ATP binding"/>
    <property type="evidence" value="ECO:0007669"/>
    <property type="project" value="UniProtKB-KW"/>
</dbReference>
<dbReference type="CDD" id="cd11534">
    <property type="entry name" value="NTP-PPase_HisIE_like"/>
    <property type="match status" value="1"/>
</dbReference>
<proteinExistence type="predicted"/>
<dbReference type="InterPro" id="IPR021130">
    <property type="entry name" value="PRib-ATP_PPHydrolase-like"/>
</dbReference>
<evidence type="ECO:0000256" key="6">
    <source>
        <dbReference type="ARBA" id="ARBA00022801"/>
    </source>
</evidence>
<dbReference type="AlphaFoldDB" id="A0A317Z7G1"/>
<evidence type="ECO:0000313" key="10">
    <source>
        <dbReference type="Proteomes" id="UP000246351"/>
    </source>
</evidence>
<evidence type="ECO:0000256" key="3">
    <source>
        <dbReference type="ARBA" id="ARBA00012414"/>
    </source>
</evidence>
<keyword evidence="6" id="KW-0378">Hydrolase</keyword>
<name>A0A317Z7G1_STAPS</name>
<evidence type="ECO:0000256" key="4">
    <source>
        <dbReference type="ARBA" id="ARBA00022605"/>
    </source>
</evidence>